<protein>
    <submittedName>
        <fullName evidence="2">Uncharacterized protein</fullName>
    </submittedName>
</protein>
<sequence>MVDTWPSGTKCFIREDIKDEPWSPNYRKTREPDSQSAEVPPECAKAVDRTTTRANLQSPEFDESRS</sequence>
<organism evidence="2 3">
    <name type="scientific">Coccidioides immitis RMSCC 3703</name>
    <dbReference type="NCBI Taxonomy" id="454286"/>
    <lineage>
        <taxon>Eukaryota</taxon>
        <taxon>Fungi</taxon>
        <taxon>Dikarya</taxon>
        <taxon>Ascomycota</taxon>
        <taxon>Pezizomycotina</taxon>
        <taxon>Eurotiomycetes</taxon>
        <taxon>Eurotiomycetidae</taxon>
        <taxon>Onygenales</taxon>
        <taxon>Onygenaceae</taxon>
        <taxon>Coccidioides</taxon>
    </lineage>
</organism>
<gene>
    <name evidence="2" type="ORF">CISG_04822</name>
</gene>
<evidence type="ECO:0000313" key="2">
    <source>
        <dbReference type="EMBL" id="KMU75648.1"/>
    </source>
</evidence>
<name>A0A0J8QWE6_COCIT</name>
<proteinExistence type="predicted"/>
<dbReference type="Proteomes" id="UP000054559">
    <property type="component" value="Unassembled WGS sequence"/>
</dbReference>
<dbReference type="EMBL" id="DS268142">
    <property type="protein sequence ID" value="KMU75648.1"/>
    <property type="molecule type" value="Genomic_DNA"/>
</dbReference>
<accession>A0A0J8QWE6</accession>
<reference evidence="3" key="1">
    <citation type="journal article" date="2010" name="Genome Res.">
        <title>Population genomic sequencing of Coccidioides fungi reveals recent hybridization and transposon control.</title>
        <authorList>
            <person name="Neafsey D.E."/>
            <person name="Barker B.M."/>
            <person name="Sharpton T.J."/>
            <person name="Stajich J.E."/>
            <person name="Park D.J."/>
            <person name="Whiston E."/>
            <person name="Hung C.-Y."/>
            <person name="McMahan C."/>
            <person name="White J."/>
            <person name="Sykes S."/>
            <person name="Heiman D."/>
            <person name="Young S."/>
            <person name="Zeng Q."/>
            <person name="Abouelleil A."/>
            <person name="Aftuck L."/>
            <person name="Bessette D."/>
            <person name="Brown A."/>
            <person name="FitzGerald M."/>
            <person name="Lui A."/>
            <person name="Macdonald J.P."/>
            <person name="Priest M."/>
            <person name="Orbach M.J."/>
            <person name="Galgiani J.N."/>
            <person name="Kirkland T.N."/>
            <person name="Cole G.T."/>
            <person name="Birren B.W."/>
            <person name="Henn M.R."/>
            <person name="Taylor J.W."/>
            <person name="Rounsley S.D."/>
        </authorList>
    </citation>
    <scope>NUCLEOTIDE SEQUENCE [LARGE SCALE GENOMIC DNA]</scope>
    <source>
        <strain evidence="3">RMSCC 3703</strain>
    </source>
</reference>
<dbReference type="AlphaFoldDB" id="A0A0J8QWE6"/>
<feature type="region of interest" description="Disordered" evidence="1">
    <location>
        <begin position="16"/>
        <end position="66"/>
    </location>
</feature>
<evidence type="ECO:0000256" key="1">
    <source>
        <dbReference type="SAM" id="MobiDB-lite"/>
    </source>
</evidence>
<evidence type="ECO:0000313" key="3">
    <source>
        <dbReference type="Proteomes" id="UP000054559"/>
    </source>
</evidence>